<comment type="caution">
    <text evidence="8">The sequence shown here is derived from an EMBL/GenBank/DDBJ whole genome shotgun (WGS) entry which is preliminary data.</text>
</comment>
<dbReference type="InterPro" id="IPR051907">
    <property type="entry name" value="DoxX-like_oxidoreductase"/>
</dbReference>
<dbReference type="PANTHER" id="PTHR33452">
    <property type="entry name" value="OXIDOREDUCTASE CATD-RELATED"/>
    <property type="match status" value="1"/>
</dbReference>
<keyword evidence="4 7" id="KW-0812">Transmembrane</keyword>
<evidence type="ECO:0000256" key="1">
    <source>
        <dbReference type="ARBA" id="ARBA00004651"/>
    </source>
</evidence>
<dbReference type="EMBL" id="JACICF010000001">
    <property type="protein sequence ID" value="MBB3763381.1"/>
    <property type="molecule type" value="Genomic_DNA"/>
</dbReference>
<reference evidence="8 9" key="1">
    <citation type="submission" date="2020-08" db="EMBL/GenBank/DDBJ databases">
        <title>Genomic Encyclopedia of Type Strains, Phase IV (KMG-IV): sequencing the most valuable type-strain genomes for metagenomic binning, comparative biology and taxonomic classification.</title>
        <authorList>
            <person name="Goeker M."/>
        </authorList>
    </citation>
    <scope>NUCLEOTIDE SEQUENCE [LARGE SCALE GENOMIC DNA]</scope>
    <source>
        <strain evidence="8 9">DSM 24194</strain>
    </source>
</reference>
<dbReference type="RefSeq" id="WP_183932734.1">
    <property type="nucleotide sequence ID" value="NZ_JACICF010000001.1"/>
</dbReference>
<dbReference type="PANTHER" id="PTHR33452:SF1">
    <property type="entry name" value="INNER MEMBRANE PROTEIN YPHA-RELATED"/>
    <property type="match status" value="1"/>
</dbReference>
<organism evidence="8 9">
    <name type="scientific">Sphingomicrobium lutaoense</name>
    <dbReference type="NCBI Taxonomy" id="515949"/>
    <lineage>
        <taxon>Bacteria</taxon>
        <taxon>Pseudomonadati</taxon>
        <taxon>Pseudomonadota</taxon>
        <taxon>Alphaproteobacteria</taxon>
        <taxon>Sphingomonadales</taxon>
        <taxon>Sphingomonadaceae</taxon>
        <taxon>Sphingomicrobium</taxon>
    </lineage>
</organism>
<keyword evidence="6 7" id="KW-0472">Membrane</keyword>
<keyword evidence="5 7" id="KW-1133">Transmembrane helix</keyword>
<evidence type="ECO:0000313" key="9">
    <source>
        <dbReference type="Proteomes" id="UP000578569"/>
    </source>
</evidence>
<dbReference type="AlphaFoldDB" id="A0A839YSX2"/>
<gene>
    <name evidence="8" type="ORF">FHS50_000404</name>
</gene>
<dbReference type="GO" id="GO:0005886">
    <property type="term" value="C:plasma membrane"/>
    <property type="evidence" value="ECO:0007669"/>
    <property type="project" value="UniProtKB-SubCell"/>
</dbReference>
<evidence type="ECO:0000256" key="7">
    <source>
        <dbReference type="SAM" id="Phobius"/>
    </source>
</evidence>
<evidence type="ECO:0000313" key="8">
    <source>
        <dbReference type="EMBL" id="MBB3763381.1"/>
    </source>
</evidence>
<feature type="transmembrane region" description="Helical" evidence="7">
    <location>
        <begin position="71"/>
        <end position="90"/>
    </location>
</feature>
<feature type="transmembrane region" description="Helical" evidence="7">
    <location>
        <begin position="7"/>
        <end position="26"/>
    </location>
</feature>
<dbReference type="Proteomes" id="UP000578569">
    <property type="component" value="Unassembled WGS sequence"/>
</dbReference>
<name>A0A839YSX2_9SPHN</name>
<keyword evidence="9" id="KW-1185">Reference proteome</keyword>
<evidence type="ECO:0000256" key="4">
    <source>
        <dbReference type="ARBA" id="ARBA00022692"/>
    </source>
</evidence>
<feature type="transmembrane region" description="Helical" evidence="7">
    <location>
        <begin position="110"/>
        <end position="129"/>
    </location>
</feature>
<comment type="subcellular location">
    <subcellularLocation>
        <location evidence="1">Cell membrane</location>
        <topology evidence="1">Multi-pass membrane protein</topology>
    </subcellularLocation>
</comment>
<comment type="similarity">
    <text evidence="2">Belongs to the DoxX family.</text>
</comment>
<evidence type="ECO:0000256" key="5">
    <source>
        <dbReference type="ARBA" id="ARBA00022989"/>
    </source>
</evidence>
<dbReference type="Pfam" id="PF07681">
    <property type="entry name" value="DoxX"/>
    <property type="match status" value="1"/>
</dbReference>
<feature type="transmembrane region" description="Helical" evidence="7">
    <location>
        <begin position="46"/>
        <end position="64"/>
    </location>
</feature>
<sequence length="146" mass="15525">MNGIRDYLSPLARVFLAAVFIVSGFAKIGEYEATAAYMESQGVPGLLLPLVILTEVGGGLMVVLGWHARTAALLLAGFSLLSGILFHLVPAMEASGAEQIGQMAHFWKNTAIAGGMLLIVANGPGLFSMEKTPYGEPERDDESKWS</sequence>
<evidence type="ECO:0000256" key="2">
    <source>
        <dbReference type="ARBA" id="ARBA00006679"/>
    </source>
</evidence>
<proteinExistence type="inferred from homology"/>
<evidence type="ECO:0000256" key="3">
    <source>
        <dbReference type="ARBA" id="ARBA00022475"/>
    </source>
</evidence>
<evidence type="ECO:0000256" key="6">
    <source>
        <dbReference type="ARBA" id="ARBA00023136"/>
    </source>
</evidence>
<protein>
    <submittedName>
        <fullName evidence="8">Putative oxidoreductase</fullName>
    </submittedName>
</protein>
<accession>A0A839YSX2</accession>
<dbReference type="InterPro" id="IPR032808">
    <property type="entry name" value="DoxX"/>
</dbReference>
<keyword evidence="3" id="KW-1003">Cell membrane</keyword>